<name>A0A316FE31_9GAMM</name>
<accession>A0A316FE31</accession>
<comment type="similarity">
    <text evidence="1">Belongs to the LysR transcriptional regulatory family.</text>
</comment>
<dbReference type="PRINTS" id="PR00039">
    <property type="entry name" value="HTHLYSR"/>
</dbReference>
<keyword evidence="4" id="KW-0804">Transcription</keyword>
<gene>
    <name evidence="6" type="ORF">C8D97_1135</name>
</gene>
<evidence type="ECO:0000259" key="5">
    <source>
        <dbReference type="PROSITE" id="PS50931"/>
    </source>
</evidence>
<dbReference type="Gene3D" id="1.10.10.10">
    <property type="entry name" value="Winged helix-like DNA-binding domain superfamily/Winged helix DNA-binding domain"/>
    <property type="match status" value="1"/>
</dbReference>
<sequence length="317" mass="35545">MPDQIEKLISRLSLRQLEVFRAVYQERGYGKAADRLGLTQPAVSSQIRQLEQALGQKVFEYIGRKLYYTPAGNLLADSVNVIFSQFGQLQNDIHTLKGQVAGTLSISAVNTAQYVVPYLIKAFIKQYDQVNLTLNIVNRAQALERLANNTDDLTIMGLVPSNRSLYSLPFLDNQLIPVFPKDHPLIKQGKGLEQDRISPQQFFSEPMIIRERGSGSRLAIEQHCQQSRLTINPMIEIGSNEALKHSIMSGLGVGILPRLSITSELALGQLETCEIEGFPIKRSWCLVYPAAKSLSPVARRFVDYVQTNLADIRQLFE</sequence>
<dbReference type="GO" id="GO:0003700">
    <property type="term" value="F:DNA-binding transcription factor activity"/>
    <property type="evidence" value="ECO:0007669"/>
    <property type="project" value="InterPro"/>
</dbReference>
<keyword evidence="2" id="KW-0805">Transcription regulation</keyword>
<keyword evidence="3 6" id="KW-0238">DNA-binding</keyword>
<dbReference type="Gene3D" id="3.40.190.290">
    <property type="match status" value="1"/>
</dbReference>
<evidence type="ECO:0000256" key="3">
    <source>
        <dbReference type="ARBA" id="ARBA00023125"/>
    </source>
</evidence>
<comment type="caution">
    <text evidence="6">The sequence shown here is derived from an EMBL/GenBank/DDBJ whole genome shotgun (WGS) entry which is preliminary data.</text>
</comment>
<dbReference type="PROSITE" id="PS50931">
    <property type="entry name" value="HTH_LYSR"/>
    <property type="match status" value="1"/>
</dbReference>
<dbReference type="EMBL" id="QGGU01000013">
    <property type="protein sequence ID" value="PWK46322.1"/>
    <property type="molecule type" value="Genomic_DNA"/>
</dbReference>
<dbReference type="PANTHER" id="PTHR30126:SF5">
    <property type="entry name" value="HTH-TYPE TRANSCRIPTIONAL ACTIVATOR CMPR"/>
    <property type="match status" value="1"/>
</dbReference>
<dbReference type="SUPFAM" id="SSF53850">
    <property type="entry name" value="Periplasmic binding protein-like II"/>
    <property type="match status" value="1"/>
</dbReference>
<dbReference type="PANTHER" id="PTHR30126">
    <property type="entry name" value="HTH-TYPE TRANSCRIPTIONAL REGULATOR"/>
    <property type="match status" value="1"/>
</dbReference>
<dbReference type="InterPro" id="IPR000847">
    <property type="entry name" value="LysR_HTH_N"/>
</dbReference>
<dbReference type="Pfam" id="PF03466">
    <property type="entry name" value="LysR_substrate"/>
    <property type="match status" value="1"/>
</dbReference>
<evidence type="ECO:0000313" key="7">
    <source>
        <dbReference type="Proteomes" id="UP000245790"/>
    </source>
</evidence>
<feature type="domain" description="HTH lysR-type" evidence="5">
    <location>
        <begin position="12"/>
        <end position="69"/>
    </location>
</feature>
<dbReference type="Pfam" id="PF00126">
    <property type="entry name" value="HTH_1"/>
    <property type="match status" value="1"/>
</dbReference>
<reference evidence="6 7" key="1">
    <citation type="submission" date="2018-05" db="EMBL/GenBank/DDBJ databases">
        <title>Genomic Encyclopedia of Type Strains, Phase IV (KMG-IV): sequencing the most valuable type-strain genomes for metagenomic binning, comparative biology and taxonomic classification.</title>
        <authorList>
            <person name="Goeker M."/>
        </authorList>
    </citation>
    <scope>NUCLEOTIDE SEQUENCE [LARGE SCALE GENOMIC DNA]</scope>
    <source>
        <strain evidence="6 7">DSM 25350</strain>
    </source>
</reference>
<dbReference type="Proteomes" id="UP000245790">
    <property type="component" value="Unassembled WGS sequence"/>
</dbReference>
<evidence type="ECO:0000313" key="6">
    <source>
        <dbReference type="EMBL" id="PWK46322.1"/>
    </source>
</evidence>
<dbReference type="RefSeq" id="WP_109764763.1">
    <property type="nucleotide sequence ID" value="NZ_QGGU01000013.1"/>
</dbReference>
<evidence type="ECO:0000256" key="1">
    <source>
        <dbReference type="ARBA" id="ARBA00009437"/>
    </source>
</evidence>
<dbReference type="InterPro" id="IPR036390">
    <property type="entry name" value="WH_DNA-bd_sf"/>
</dbReference>
<dbReference type="AlphaFoldDB" id="A0A316FE31"/>
<evidence type="ECO:0000256" key="4">
    <source>
        <dbReference type="ARBA" id="ARBA00023163"/>
    </source>
</evidence>
<dbReference type="OrthoDB" id="9785745at2"/>
<organism evidence="6 7">
    <name type="scientific">Pleionea mediterranea</name>
    <dbReference type="NCBI Taxonomy" id="523701"/>
    <lineage>
        <taxon>Bacteria</taxon>
        <taxon>Pseudomonadati</taxon>
        <taxon>Pseudomonadota</taxon>
        <taxon>Gammaproteobacteria</taxon>
        <taxon>Oceanospirillales</taxon>
        <taxon>Pleioneaceae</taxon>
        <taxon>Pleionea</taxon>
    </lineage>
</organism>
<dbReference type="InterPro" id="IPR005119">
    <property type="entry name" value="LysR_subst-bd"/>
</dbReference>
<protein>
    <submittedName>
        <fullName evidence="6">DNA-binding transcriptional LysR family regulator</fullName>
    </submittedName>
</protein>
<dbReference type="SUPFAM" id="SSF46785">
    <property type="entry name" value="Winged helix' DNA-binding domain"/>
    <property type="match status" value="1"/>
</dbReference>
<dbReference type="GO" id="GO:0000976">
    <property type="term" value="F:transcription cis-regulatory region binding"/>
    <property type="evidence" value="ECO:0007669"/>
    <property type="project" value="TreeGrafter"/>
</dbReference>
<keyword evidence="7" id="KW-1185">Reference proteome</keyword>
<evidence type="ECO:0000256" key="2">
    <source>
        <dbReference type="ARBA" id="ARBA00023015"/>
    </source>
</evidence>
<dbReference type="InterPro" id="IPR036388">
    <property type="entry name" value="WH-like_DNA-bd_sf"/>
</dbReference>
<proteinExistence type="inferred from homology"/>